<evidence type="ECO:0000313" key="4">
    <source>
        <dbReference type="Proteomes" id="UP000256519"/>
    </source>
</evidence>
<dbReference type="InterPro" id="IPR051932">
    <property type="entry name" value="Bact_StressResp_Reg"/>
</dbReference>
<evidence type="ECO:0000256" key="1">
    <source>
        <dbReference type="ARBA" id="ARBA00022553"/>
    </source>
</evidence>
<dbReference type="SUPFAM" id="SSF52091">
    <property type="entry name" value="SpoIIaa-like"/>
    <property type="match status" value="1"/>
</dbReference>
<proteinExistence type="predicted"/>
<comment type="caution">
    <text evidence="3">The sequence shown here is derived from an EMBL/GenBank/DDBJ whole genome shotgun (WGS) entry which is preliminary data.</text>
</comment>
<dbReference type="AlphaFoldDB" id="A0A3D8WT50"/>
<dbReference type="Proteomes" id="UP000256519">
    <property type="component" value="Unassembled WGS sequence"/>
</dbReference>
<reference evidence="3 4" key="1">
    <citation type="journal article" date="2018" name="Appl. Environ. Microbiol.">
        <title>Antimicrobial susceptibility testing and tentative epidemiological cut-off values of five Bacillus species relevant for use as animal feed additives or for plant protection.</title>
        <authorList>
            <person name="Agerso Y."/>
            <person name="Stuer-Lauridsen B."/>
            <person name="Bjerre K."/>
            <person name="Jensen M.G."/>
            <person name="Johansen E."/>
            <person name="Bennedsen M."/>
            <person name="Brockmann E."/>
            <person name="Nielsen B."/>
        </authorList>
    </citation>
    <scope>NUCLEOTIDE SEQUENCE [LARGE SCALE GENOMIC DNA]</scope>
    <source>
        <strain evidence="3 4">CHCC20162</strain>
    </source>
</reference>
<protein>
    <submittedName>
        <fullName evidence="3">Anti-anti-sigma factor</fullName>
    </submittedName>
</protein>
<dbReference type="Pfam" id="PF01740">
    <property type="entry name" value="STAS"/>
    <property type="match status" value="1"/>
</dbReference>
<dbReference type="EMBL" id="PQWM01000091">
    <property type="protein sequence ID" value="RDZ04946.1"/>
    <property type="molecule type" value="Genomic_DNA"/>
</dbReference>
<dbReference type="InterPro" id="IPR002645">
    <property type="entry name" value="STAS_dom"/>
</dbReference>
<sequence>MNNLHFLGEKIVEKKYEIAHKVHTNRMVDLKQTRNFNLTNEKIIEMRANFINYFGEAIMLKHDQNTSFDRILKWGKESGELASNLGISLSEALEDTTYYRKFIWEVLKEEIKKHNMSIDTVFELSSIIDPLLDKAVYAFSLTYVKFHHETLKKAKSAFLELSVPMVPITKGIAILPLIGEVDTERATLLLDETLKKANELKLSHLLFDLSGVMIVDTMVAHQIFKIIEALDLLGVRTMLIGIRPEVAQTMIQLGINFSEITVKSNLEQALLSLNLTIDTLE</sequence>
<feature type="domain" description="STAS" evidence="2">
    <location>
        <begin position="162"/>
        <end position="273"/>
    </location>
</feature>
<dbReference type="InterPro" id="IPR036513">
    <property type="entry name" value="STAS_dom_sf"/>
</dbReference>
<dbReference type="PROSITE" id="PS50801">
    <property type="entry name" value="STAS"/>
    <property type="match status" value="1"/>
</dbReference>
<dbReference type="PANTHER" id="PTHR33745:SF3">
    <property type="entry name" value="RSBT CO-ANTAGONIST PROTEIN RSBRC"/>
    <property type="match status" value="1"/>
</dbReference>
<organism evidence="3 4">
    <name type="scientific">Priestia megaterium</name>
    <name type="common">Bacillus megaterium</name>
    <dbReference type="NCBI Taxonomy" id="1404"/>
    <lineage>
        <taxon>Bacteria</taxon>
        <taxon>Bacillati</taxon>
        <taxon>Bacillota</taxon>
        <taxon>Bacilli</taxon>
        <taxon>Bacillales</taxon>
        <taxon>Bacillaceae</taxon>
        <taxon>Priestia</taxon>
    </lineage>
</organism>
<dbReference type="Gene3D" id="3.30.750.24">
    <property type="entry name" value="STAS domain"/>
    <property type="match status" value="1"/>
</dbReference>
<gene>
    <name evidence="3" type="ORF">C3744_30185</name>
</gene>
<dbReference type="PANTHER" id="PTHR33745">
    <property type="entry name" value="RSBT ANTAGONIST PROTEIN RSBS-RELATED"/>
    <property type="match status" value="1"/>
</dbReference>
<dbReference type="RefSeq" id="WP_116079364.1">
    <property type="nucleotide sequence ID" value="NZ_CP187632.1"/>
</dbReference>
<evidence type="ECO:0000313" key="3">
    <source>
        <dbReference type="EMBL" id="RDZ04946.1"/>
    </source>
</evidence>
<evidence type="ECO:0000259" key="2">
    <source>
        <dbReference type="PROSITE" id="PS50801"/>
    </source>
</evidence>
<keyword evidence="1" id="KW-0597">Phosphoprotein</keyword>
<accession>A0A3D8WT50</accession>
<dbReference type="CDD" id="cd07041">
    <property type="entry name" value="STAS_RsbR_RsbS_like"/>
    <property type="match status" value="1"/>
</dbReference>
<name>A0A3D8WT50_PRIMG</name>